<feature type="compositionally biased region" description="Low complexity" evidence="7">
    <location>
        <begin position="1527"/>
        <end position="1538"/>
    </location>
</feature>
<feature type="region of interest" description="Disordered" evidence="7">
    <location>
        <begin position="335"/>
        <end position="361"/>
    </location>
</feature>
<gene>
    <name evidence="9" type="ORF">G5714_003202</name>
</gene>
<dbReference type="SMART" id="SM00355">
    <property type="entry name" value="ZnF_C2H2"/>
    <property type="match status" value="11"/>
</dbReference>
<feature type="compositionally biased region" description="Basic residues" evidence="7">
    <location>
        <begin position="684"/>
        <end position="695"/>
    </location>
</feature>
<feature type="region of interest" description="Disordered" evidence="7">
    <location>
        <begin position="76"/>
        <end position="98"/>
    </location>
</feature>
<dbReference type="PROSITE" id="PS50157">
    <property type="entry name" value="ZINC_FINGER_C2H2_2"/>
    <property type="match status" value="8"/>
</dbReference>
<feature type="domain" description="C2H2-type" evidence="8">
    <location>
        <begin position="1075"/>
        <end position="1097"/>
    </location>
</feature>
<feature type="compositionally biased region" description="Acidic residues" evidence="7">
    <location>
        <begin position="1020"/>
        <end position="1037"/>
    </location>
</feature>
<feature type="domain" description="C2H2-type" evidence="8">
    <location>
        <begin position="911"/>
        <end position="933"/>
    </location>
</feature>
<feature type="domain" description="C2H2-type" evidence="8">
    <location>
        <begin position="1269"/>
        <end position="1291"/>
    </location>
</feature>
<dbReference type="InterPro" id="IPR013087">
    <property type="entry name" value="Znf_C2H2_type"/>
</dbReference>
<dbReference type="EMBL" id="JAAMOB010000003">
    <property type="protein sequence ID" value="KAF4115713.1"/>
    <property type="molecule type" value="Genomic_DNA"/>
</dbReference>
<feature type="region of interest" description="Disordered" evidence="7">
    <location>
        <begin position="1880"/>
        <end position="1916"/>
    </location>
</feature>
<feature type="region of interest" description="Disordered" evidence="7">
    <location>
        <begin position="1186"/>
        <end position="1208"/>
    </location>
</feature>
<dbReference type="Proteomes" id="UP000579812">
    <property type="component" value="Unassembled WGS sequence"/>
</dbReference>
<dbReference type="InterPro" id="IPR055125">
    <property type="entry name" value="Wiz_C_Znf"/>
</dbReference>
<feature type="compositionally biased region" description="Low complexity" evidence="7">
    <location>
        <begin position="2041"/>
        <end position="2083"/>
    </location>
</feature>
<dbReference type="GO" id="GO:0008270">
    <property type="term" value="F:zinc ion binding"/>
    <property type="evidence" value="ECO:0007669"/>
    <property type="project" value="UniProtKB-KW"/>
</dbReference>
<reference evidence="9 10" key="1">
    <citation type="submission" date="2020-04" db="EMBL/GenBank/DDBJ databases">
        <title>Chromosome-level genome assembly of a cyprinid fish Onychostoma macrolepis by integration of Nanopore Sequencing, Bionano and Hi-C technology.</title>
        <authorList>
            <person name="Wang D."/>
        </authorList>
    </citation>
    <scope>NUCLEOTIDE SEQUENCE [LARGE SCALE GENOMIC DNA]</scope>
    <source>
        <strain evidence="9">SWU-2019</strain>
        <tissue evidence="9">Muscle</tissue>
    </source>
</reference>
<proteinExistence type="predicted"/>
<keyword evidence="3 6" id="KW-0863">Zinc-finger</keyword>
<evidence type="ECO:0000313" key="9">
    <source>
        <dbReference type="EMBL" id="KAF4115713.1"/>
    </source>
</evidence>
<feature type="region of interest" description="Disordered" evidence="7">
    <location>
        <begin position="1134"/>
        <end position="1163"/>
    </location>
</feature>
<feature type="domain" description="C2H2-type" evidence="8">
    <location>
        <begin position="1420"/>
        <end position="1442"/>
    </location>
</feature>
<feature type="region of interest" description="Disordered" evidence="7">
    <location>
        <begin position="533"/>
        <end position="817"/>
    </location>
</feature>
<evidence type="ECO:0000256" key="2">
    <source>
        <dbReference type="ARBA" id="ARBA00022723"/>
    </source>
</evidence>
<evidence type="ECO:0000256" key="3">
    <source>
        <dbReference type="ARBA" id="ARBA00022771"/>
    </source>
</evidence>
<evidence type="ECO:0000259" key="8">
    <source>
        <dbReference type="PROSITE" id="PS50157"/>
    </source>
</evidence>
<feature type="domain" description="C2H2-type" evidence="8">
    <location>
        <begin position="1767"/>
        <end position="1789"/>
    </location>
</feature>
<feature type="compositionally biased region" description="Low complexity" evidence="7">
    <location>
        <begin position="594"/>
        <end position="612"/>
    </location>
</feature>
<feature type="compositionally biased region" description="Basic and acidic residues" evidence="7">
    <location>
        <begin position="769"/>
        <end position="793"/>
    </location>
</feature>
<dbReference type="InterPro" id="IPR036236">
    <property type="entry name" value="Znf_C2H2_sf"/>
</dbReference>
<sequence>MTFCHPPRTSCTEVVRAPHSARSNAAVSALIRTWRERCDWTQKIPKTGRFPNGIALHNVGQERWTAVAPKLVHQGTMEPEEDLSTRDPQDLMSSPGLLPSTSTSLLSCTFLGGLLHCDDMDKGDGNGDSDGPKCFFPTLEHCGKVQRSPRSSAFPSSLTWDSDSEKETLDEEELQHFSNPHGLAAHSPGSPTSGQQEDRFDIDTCQEPVETKNLFLEKIPLAPLEVENQGDVTYEEIKTTDSSLPKRTAKLKKNKVSHLPDTTLKEGCQKDKKDEQKMLNSKGREEKITKEPDVYTFPGDSEPESPPPGPWAHCTFIQRRRKKRAILRPFSGLDTWQRTTGAGRKTRGKPSGAKERRKTTKVGEGMFEFKEEKEEKVRGRQRSVVEHQLDGDLSQEIFTCVECSIYFKKRTHLREHMQEHGQVGRSGKKWQCGEKDSWSGHLNKNAFECIECGLEFVDKVLLLDHQRCHEESRQKILEEIGKLKEGDKRVAQQASCSKATEPVNQESTDVSQFVCLKCNFSSDLPQELAEHAKTHNTRTRAGVYRTSPRFQQKSCKKGQVQSSADVTSTLVTSPLNKRYPIRASKKSKETQPESDTSQVDSSSLSCQSASATPGEATEQPDNTTLHENTDPVEELRQTEEPKTTLDNPVEENAPQPQHLMSSPPNPRAAPRRKDVAFKSIGNKRSVRATRGKLGRTRASTRLDPKSTLTPVMKKQVQISNQTEDKCQKEDIPTPEPEHDPKQDSKTETEPPASDPDLKANSASPKKNSKKLEAQEEEPKLKEEKSDSHEKSGEDTLVAAKLEDDDEDDDIDDDEDEEDVVSRLIDALTEEDDDREGLLKSVERKCPYCPDRFHNGIGLANHVRGHLNRVGVSYNVRHFISPEEVNAIEKKFSYQKKKKKVANFDPSTFSVMRCEFCSAGFDTRAGLSSHARAHLRDFGITNWEVTVSPINILRELFAKHPDLVLPTAPTHTLQSSQEQNSDEEQEGRKDMKDEENMTAEPTTLSSDSPKRRWKEEHNISELEDGEEADDGEEEEEEAQMPVTDKLATSPVEKTLFSIEEQSPESKETDTMGSNLLKCEFCGAAFETRRGLSSHARSHLRQLGIGMSENSGAPIDLLYQITKERSIDAHFTATSPTVESPKKLQHHAPIVPIPSPTKDVETEEGMLDTKPPVPFSIAASAIKVSSSPTTHSAAGSLPSSPFVKSRSPSPVLRKAPISSLLPVTSPLRSQEHKTLGKNQSTNLSSPNKPFWAPQDTDAPLNLTMDMDSKDIICQLCGAWFETRKGLSSHARAHLRHFGIEYSESKGSPIDLLNRFILTDDFKHRANSFLSDGPEDLRSQKTSMTSLLPSTSTSPKRSLPSSPVLYKTATSSLRTTIGSKATSSSSHPLLGPPPKKLKASSLQVLRFSSGEVMSFPIEPMKDVGCEFCGELFENRKGLSSHARSHLRQLGITEWSVNGSPIDTLKEIIVRRGLPSIIPLKSPKSPSSSPSPGLPRPALQSSSPPGNVLGRLPFHFAHTPSHDQPTTRKMSPSTSTASSSPTVELVKPKPEPEIVEVTMKGSDMGVNESYNPEPLHSSLNTSDNVYPVNLVMTQEKEPSRDIRCEFCGEFFENRKGLSSHARSHLRHMGITEWSVNGSPIDTLWEVMRRQGTTPASVALGIKEEPGQDGGISLNSPGYQSSALSRKSPLNLLHSGSRLHKHGLGSVGLSSTSPVGKIFGVPPLKKKVLVEEGQPGEKALLIQSKNFSPPPQDYSFKGKASVEKHGVGHMDASCELCGFYFENRKALASHARAHLRQFGVTEWCVNGSPIETLSAWIRSRPQKAAEMQQSYAQGARYAQKKRCSSALSPSCDSDPTTPVSQKPSLAKWASLTLPQKRAIGRDVNSCSWGLSSRGTDAKSRSGSSTQHGLIPQPGTHHSNNALPHAQVAHSELNVRLPRGFERRPLKHPSHAEGGEGESGPPKPRSGTVPALVPKPPSTPLVRLVGKIYSLKCRFCDVEFHGPLSVQEDWIRHLQQHILNLNYNKTASPANDTPAQSDTPDPKPLVSAATSTSTTTTAPATTLSTPSPKPTTTPTSASTPTPAPSQASAGRPAAAEPVPTPAN</sequence>
<accession>A0A7J6D8U8</accession>
<dbReference type="Pfam" id="PF23015">
    <property type="entry name" value="zf-WIZ"/>
    <property type="match status" value="1"/>
</dbReference>
<protein>
    <recommendedName>
        <fullName evidence="8">C2H2-type domain-containing protein</fullName>
    </recommendedName>
</protein>
<evidence type="ECO:0000256" key="4">
    <source>
        <dbReference type="ARBA" id="ARBA00022833"/>
    </source>
</evidence>
<dbReference type="PANTHER" id="PTHR24396:SF22">
    <property type="entry name" value="PROTEIN WIZ"/>
    <property type="match status" value="1"/>
</dbReference>
<feature type="compositionally biased region" description="Basic and acidic residues" evidence="7">
    <location>
        <begin position="627"/>
        <end position="643"/>
    </location>
</feature>
<feature type="compositionally biased region" description="Basic and acidic residues" evidence="7">
    <location>
        <begin position="263"/>
        <end position="282"/>
    </location>
</feature>
<name>A0A7J6D8U8_9TELE</name>
<dbReference type="GO" id="GO:0005634">
    <property type="term" value="C:nucleus"/>
    <property type="evidence" value="ECO:0007669"/>
    <property type="project" value="UniProtKB-SubCell"/>
</dbReference>
<feature type="region of interest" description="Disordered" evidence="7">
    <location>
        <begin position="2019"/>
        <end position="2097"/>
    </location>
</feature>
<keyword evidence="10" id="KW-1185">Reference proteome</keyword>
<feature type="region of interest" description="Disordered" evidence="7">
    <location>
        <begin position="1373"/>
        <end position="1392"/>
    </location>
</feature>
<feature type="domain" description="C2H2-type" evidence="8">
    <location>
        <begin position="1598"/>
        <end position="1620"/>
    </location>
</feature>
<feature type="compositionally biased region" description="Polar residues" evidence="7">
    <location>
        <begin position="1880"/>
        <end position="1902"/>
    </location>
</feature>
<feature type="compositionally biased region" description="Basic and acidic residues" evidence="7">
    <location>
        <begin position="722"/>
        <end position="748"/>
    </location>
</feature>
<feature type="region of interest" description="Disordered" evidence="7">
    <location>
        <begin position="1220"/>
        <end position="1251"/>
    </location>
</feature>
<feature type="compositionally biased region" description="Polar residues" evidence="7">
    <location>
        <begin position="548"/>
        <end position="575"/>
    </location>
</feature>
<feature type="region of interest" description="Disordered" evidence="7">
    <location>
        <begin position="1938"/>
        <end position="1973"/>
    </location>
</feature>
<feature type="compositionally biased region" description="Polar residues" evidence="7">
    <location>
        <begin position="1186"/>
        <end position="1197"/>
    </location>
</feature>
<feature type="region of interest" description="Disordered" evidence="7">
    <location>
        <begin position="1326"/>
        <end position="1360"/>
    </location>
</feature>
<feature type="compositionally biased region" description="Basic and acidic residues" evidence="7">
    <location>
        <begin position="1938"/>
        <end position="1948"/>
    </location>
</feature>
<feature type="region of interest" description="Disordered" evidence="7">
    <location>
        <begin position="1473"/>
        <end position="1547"/>
    </location>
</feature>
<feature type="compositionally biased region" description="Basic and acidic residues" evidence="7">
    <location>
        <begin position="985"/>
        <end position="994"/>
    </location>
</feature>
<feature type="region of interest" description="Disordered" evidence="7">
    <location>
        <begin position="179"/>
        <end position="198"/>
    </location>
</feature>
<evidence type="ECO:0000256" key="1">
    <source>
        <dbReference type="ARBA" id="ARBA00004123"/>
    </source>
</evidence>
<dbReference type="PROSITE" id="PS00028">
    <property type="entry name" value="ZINC_FINGER_C2H2_1"/>
    <property type="match status" value="9"/>
</dbReference>
<comment type="caution">
    <text evidence="9">The sequence shown here is derived from an EMBL/GenBank/DDBJ whole genome shotgun (WGS) entry which is preliminary data.</text>
</comment>
<organism evidence="9 10">
    <name type="scientific">Onychostoma macrolepis</name>
    <dbReference type="NCBI Taxonomy" id="369639"/>
    <lineage>
        <taxon>Eukaryota</taxon>
        <taxon>Metazoa</taxon>
        <taxon>Chordata</taxon>
        <taxon>Craniata</taxon>
        <taxon>Vertebrata</taxon>
        <taxon>Euteleostomi</taxon>
        <taxon>Actinopterygii</taxon>
        <taxon>Neopterygii</taxon>
        <taxon>Teleostei</taxon>
        <taxon>Ostariophysi</taxon>
        <taxon>Cypriniformes</taxon>
        <taxon>Cyprinidae</taxon>
        <taxon>Acrossocheilinae</taxon>
        <taxon>Onychostoma</taxon>
    </lineage>
</organism>
<feature type="compositionally biased region" description="Low complexity" evidence="7">
    <location>
        <begin position="1339"/>
        <end position="1360"/>
    </location>
</feature>
<feature type="compositionally biased region" description="Acidic residues" evidence="7">
    <location>
        <begin position="162"/>
        <end position="173"/>
    </location>
</feature>
<feature type="region of interest" description="Disordered" evidence="7">
    <location>
        <begin position="146"/>
        <end position="174"/>
    </location>
</feature>
<comment type="subcellular location">
    <subcellularLocation>
        <location evidence="1">Nucleus</location>
    </subcellularLocation>
</comment>
<feature type="compositionally biased region" description="Basic and acidic residues" evidence="7">
    <location>
        <begin position="1007"/>
        <end position="1019"/>
    </location>
</feature>
<evidence type="ECO:0000256" key="6">
    <source>
        <dbReference type="PROSITE-ProRule" id="PRU00042"/>
    </source>
</evidence>
<feature type="region of interest" description="Disordered" evidence="7">
    <location>
        <begin position="966"/>
        <end position="1049"/>
    </location>
</feature>
<evidence type="ECO:0000256" key="7">
    <source>
        <dbReference type="SAM" id="MobiDB-lite"/>
    </source>
</evidence>
<feature type="compositionally biased region" description="Acidic residues" evidence="7">
    <location>
        <begin position="802"/>
        <end position="817"/>
    </location>
</feature>
<feature type="compositionally biased region" description="Low complexity" evidence="7">
    <location>
        <begin position="1473"/>
        <end position="1487"/>
    </location>
</feature>
<keyword evidence="2" id="KW-0479">Metal-binding</keyword>
<feature type="compositionally biased region" description="Polar residues" evidence="7">
    <location>
        <begin position="1234"/>
        <end position="1245"/>
    </location>
</feature>
<evidence type="ECO:0000313" key="10">
    <source>
        <dbReference type="Proteomes" id="UP000579812"/>
    </source>
</evidence>
<feature type="compositionally biased region" description="Polar residues" evidence="7">
    <location>
        <begin position="2019"/>
        <end position="2033"/>
    </location>
</feature>
<dbReference type="GO" id="GO:0000978">
    <property type="term" value="F:RNA polymerase II cis-regulatory region sequence-specific DNA binding"/>
    <property type="evidence" value="ECO:0007669"/>
    <property type="project" value="TreeGrafter"/>
</dbReference>
<dbReference type="PANTHER" id="PTHR24396">
    <property type="entry name" value="ZINC FINGER PROTEIN"/>
    <property type="match status" value="1"/>
</dbReference>
<feature type="compositionally biased region" description="Polar residues" evidence="7">
    <location>
        <begin position="148"/>
        <end position="161"/>
    </location>
</feature>
<keyword evidence="4" id="KW-0862">Zinc</keyword>
<dbReference type="SUPFAM" id="SSF57667">
    <property type="entry name" value="beta-beta-alpha zinc fingers"/>
    <property type="match status" value="3"/>
</dbReference>
<evidence type="ECO:0000256" key="5">
    <source>
        <dbReference type="ARBA" id="ARBA00023242"/>
    </source>
</evidence>
<dbReference type="InterPro" id="IPR051643">
    <property type="entry name" value="Transcr_Reg_ZincFinger"/>
</dbReference>
<dbReference type="Gene3D" id="3.30.160.60">
    <property type="entry name" value="Classic Zinc Finger"/>
    <property type="match status" value="1"/>
</dbReference>
<feature type="domain" description="C2H2-type" evidence="8">
    <location>
        <begin position="447"/>
        <end position="474"/>
    </location>
</feature>
<feature type="domain" description="C2H2-type" evidence="8">
    <location>
        <begin position="398"/>
        <end position="420"/>
    </location>
</feature>
<feature type="region of interest" description="Disordered" evidence="7">
    <location>
        <begin position="253"/>
        <end position="282"/>
    </location>
</feature>
<dbReference type="GO" id="GO:0000981">
    <property type="term" value="F:DNA-binding transcription factor activity, RNA polymerase II-specific"/>
    <property type="evidence" value="ECO:0007669"/>
    <property type="project" value="TreeGrafter"/>
</dbReference>
<keyword evidence="5" id="KW-0539">Nucleus</keyword>